<proteinExistence type="predicted"/>
<reference evidence="3" key="1">
    <citation type="submission" date="2016-04" db="EMBL/GenBank/DDBJ databases">
        <title>Cephalotus genome sequencing.</title>
        <authorList>
            <person name="Fukushima K."/>
            <person name="Hasebe M."/>
            <person name="Fang X."/>
        </authorList>
    </citation>
    <scope>NUCLEOTIDE SEQUENCE [LARGE SCALE GENOMIC DNA]</scope>
    <source>
        <strain evidence="3">cv. St1</strain>
    </source>
</reference>
<dbReference type="STRING" id="3775.A0A1Q3BTY8"/>
<dbReference type="InterPro" id="IPR036259">
    <property type="entry name" value="MFS_trans_sf"/>
</dbReference>
<keyword evidence="1" id="KW-0472">Membrane</keyword>
<evidence type="ECO:0000313" key="2">
    <source>
        <dbReference type="EMBL" id="GAV71368.1"/>
    </source>
</evidence>
<dbReference type="EMBL" id="BDDD01000910">
    <property type="protein sequence ID" value="GAV71368.1"/>
    <property type="molecule type" value="Genomic_DNA"/>
</dbReference>
<dbReference type="AlphaFoldDB" id="A0A1Q3BTY8"/>
<sequence>MEANLSSDEEAQVSNSGRKRAWITFLFIIGAVAGFTIGGIPELVALKTEGDIRPNGSIASPWRLCKVQQVEDFKTLIRSRRALSAQVKTKRLHIAHNHHLQLNGYTLPMLALWLFPQLILVGIGETFYFPGQVALYNQEFPTSLQSTATAMVPVIIGAAY</sequence>
<keyword evidence="3" id="KW-1185">Reference proteome</keyword>
<evidence type="ECO:0000256" key="1">
    <source>
        <dbReference type="SAM" id="Phobius"/>
    </source>
</evidence>
<keyword evidence="1" id="KW-1133">Transmembrane helix</keyword>
<dbReference type="OrthoDB" id="8904098at2759"/>
<gene>
    <name evidence="2" type="ORF">CFOL_v3_14862</name>
</gene>
<keyword evidence="1" id="KW-0812">Transmembrane</keyword>
<protein>
    <submittedName>
        <fullName evidence="2">PTR2 domain-containing protein</fullName>
    </submittedName>
</protein>
<name>A0A1Q3BTY8_CEPFO</name>
<dbReference type="Proteomes" id="UP000187406">
    <property type="component" value="Unassembled WGS sequence"/>
</dbReference>
<dbReference type="InParanoid" id="A0A1Q3BTY8"/>
<comment type="caution">
    <text evidence="2">The sequence shown here is derived from an EMBL/GenBank/DDBJ whole genome shotgun (WGS) entry which is preliminary data.</text>
</comment>
<accession>A0A1Q3BTY8</accession>
<organism evidence="2 3">
    <name type="scientific">Cephalotus follicularis</name>
    <name type="common">Albany pitcher plant</name>
    <dbReference type="NCBI Taxonomy" id="3775"/>
    <lineage>
        <taxon>Eukaryota</taxon>
        <taxon>Viridiplantae</taxon>
        <taxon>Streptophyta</taxon>
        <taxon>Embryophyta</taxon>
        <taxon>Tracheophyta</taxon>
        <taxon>Spermatophyta</taxon>
        <taxon>Magnoliopsida</taxon>
        <taxon>eudicotyledons</taxon>
        <taxon>Gunneridae</taxon>
        <taxon>Pentapetalae</taxon>
        <taxon>rosids</taxon>
        <taxon>fabids</taxon>
        <taxon>Oxalidales</taxon>
        <taxon>Cephalotaceae</taxon>
        <taxon>Cephalotus</taxon>
    </lineage>
</organism>
<feature type="transmembrane region" description="Helical" evidence="1">
    <location>
        <begin position="110"/>
        <end position="129"/>
    </location>
</feature>
<feature type="transmembrane region" description="Helical" evidence="1">
    <location>
        <begin position="21"/>
        <end position="40"/>
    </location>
</feature>
<dbReference type="PANTHER" id="PTHR11654">
    <property type="entry name" value="OLIGOPEPTIDE TRANSPORTER-RELATED"/>
    <property type="match status" value="1"/>
</dbReference>
<evidence type="ECO:0000313" key="3">
    <source>
        <dbReference type="Proteomes" id="UP000187406"/>
    </source>
</evidence>
<dbReference type="Gene3D" id="1.20.1250.20">
    <property type="entry name" value="MFS general substrate transporter like domains"/>
    <property type="match status" value="1"/>
</dbReference>